<gene>
    <name evidence="2" type="ORF">SHKM778_11200</name>
</gene>
<protein>
    <recommendedName>
        <fullName evidence="3">S9 family peptidase</fullName>
    </recommendedName>
</protein>
<dbReference type="SUPFAM" id="SSF82171">
    <property type="entry name" value="DPP6 N-terminal domain-like"/>
    <property type="match status" value="1"/>
</dbReference>
<name>A0AAT9HBG2_9ACTN</name>
<reference evidence="2" key="2">
    <citation type="submission" date="2024-07" db="EMBL/GenBank/DDBJ databases">
        <title>Streptomyces haneummycinica sp. nov., a new antibiotic-producing actinobacterium isolated from marine sediment.</title>
        <authorList>
            <person name="Uemura M."/>
            <person name="Hamada M."/>
            <person name="Hirano S."/>
            <person name="Kobayashi K."/>
            <person name="Ohshiro T."/>
            <person name="Kobayashi T."/>
            <person name="Terahara T."/>
        </authorList>
    </citation>
    <scope>NUCLEOTIDE SEQUENCE</scope>
    <source>
        <strain evidence="2">KM77-8</strain>
    </source>
</reference>
<dbReference type="Gene3D" id="2.120.10.30">
    <property type="entry name" value="TolB, C-terminal domain"/>
    <property type="match status" value="1"/>
</dbReference>
<evidence type="ECO:0000313" key="2">
    <source>
        <dbReference type="EMBL" id="BFO14732.1"/>
    </source>
</evidence>
<reference evidence="2" key="1">
    <citation type="submission" date="2024-06" db="EMBL/GenBank/DDBJ databases">
        <authorList>
            <consortium name="consrtm"/>
            <person name="Uemura M."/>
            <person name="Terahara T."/>
        </authorList>
    </citation>
    <scope>NUCLEOTIDE SEQUENCE</scope>
    <source>
        <strain evidence="2">KM77-8</strain>
    </source>
</reference>
<feature type="region of interest" description="Disordered" evidence="1">
    <location>
        <begin position="32"/>
        <end position="83"/>
    </location>
</feature>
<sequence>MESAGSGGRYRLGRLGMSLLLILPLLGVTAAAGPGSAEPGTRTRRTPRRPGSPTPVPDTAVSAASPPPPPAPPCSAWARPYDTQPSAVEDQLVFASRRDEKNPQIYLRATDGTVRRLTTGMDAAHPQLTPDGESVVFDAGEGRSATCGW</sequence>
<dbReference type="AlphaFoldDB" id="A0AAT9HBG2"/>
<dbReference type="InterPro" id="IPR011042">
    <property type="entry name" value="6-blade_b-propeller_TolB-like"/>
</dbReference>
<dbReference type="EMBL" id="AP035768">
    <property type="protein sequence ID" value="BFO14732.1"/>
    <property type="molecule type" value="Genomic_DNA"/>
</dbReference>
<proteinExistence type="predicted"/>
<organism evidence="2">
    <name type="scientific">Streptomyces haneummycinicus</name>
    <dbReference type="NCBI Taxonomy" id="3074435"/>
    <lineage>
        <taxon>Bacteria</taxon>
        <taxon>Bacillati</taxon>
        <taxon>Actinomycetota</taxon>
        <taxon>Actinomycetes</taxon>
        <taxon>Kitasatosporales</taxon>
        <taxon>Streptomycetaceae</taxon>
        <taxon>Streptomyces</taxon>
    </lineage>
</organism>
<evidence type="ECO:0000256" key="1">
    <source>
        <dbReference type="SAM" id="MobiDB-lite"/>
    </source>
</evidence>
<evidence type="ECO:0008006" key="3">
    <source>
        <dbReference type="Google" id="ProtNLM"/>
    </source>
</evidence>
<accession>A0AAT9HBG2</accession>